<accession>A0ABR3F4M2</accession>
<comment type="caution">
    <text evidence="1">The sequence shown here is derived from an EMBL/GenBank/DDBJ whole genome shotgun (WGS) entry which is preliminary data.</text>
</comment>
<keyword evidence="2" id="KW-1185">Reference proteome</keyword>
<evidence type="ECO:0008006" key="3">
    <source>
        <dbReference type="Google" id="ProtNLM"/>
    </source>
</evidence>
<sequence>MVSVGLKTNGREGLLKAAVGRLRRLRLSKSGPCKVLLPEDLLKHIFDELDVESARQCALASRLFAKSARSRLFERIVLKEEQDTISRPSLLGRLEKKIASIWNRPTKSQQLAELLAKSPDLAEFVKELIIEGQPHTMYPWYLQTRIPFHDILPRLPNLQSLSFLFQQDYALSFGSIPAPSCMAIFRALRSPKIRQVVVENILFSDDERLLFLRHATAGGGLKRLSITAFNSIDARLSRIYSDWDHAAAPSSLETNPKNVLQTLQVNGAPRVVEQILTWAISEQSVLNLSSLSKFEVVGAITPTQLNLVAQISQCSPHLGHLGLTSGEEPLLSTPTTHRNHHPLTHTLHSNSSLTQNLHTIIFYAISYAHDPASLPSPAHCLSWWCTLFARTSFPNLHEFRVDRRGYSSYFLLSPEDEIVSDMGTSRIDPESWQELERALVKGAPKARLRIDLEAQGWARRVEIWKEWHFPSGDGVRGCRHLNKCFPLAHQGRIGLVFNLRVWVKLLLPTRWLQRQFAKRKSAYERGCYVYTPQQRWVRVDDEPIGSMGVNAIRSDFVLGIEDQNA</sequence>
<dbReference type="Proteomes" id="UP001465976">
    <property type="component" value="Unassembled WGS sequence"/>
</dbReference>
<dbReference type="InterPro" id="IPR036047">
    <property type="entry name" value="F-box-like_dom_sf"/>
</dbReference>
<dbReference type="EMBL" id="JBAHYK010000980">
    <property type="protein sequence ID" value="KAL0570175.1"/>
    <property type="molecule type" value="Genomic_DNA"/>
</dbReference>
<name>A0ABR3F4M2_9AGAR</name>
<reference evidence="1 2" key="1">
    <citation type="submission" date="2024-02" db="EMBL/GenBank/DDBJ databases">
        <title>A draft genome for the cacao thread blight pathogen Marasmius crinis-equi.</title>
        <authorList>
            <person name="Cohen S.P."/>
            <person name="Baruah I.K."/>
            <person name="Amoako-Attah I."/>
            <person name="Bukari Y."/>
            <person name="Meinhardt L.W."/>
            <person name="Bailey B.A."/>
        </authorList>
    </citation>
    <scope>NUCLEOTIDE SEQUENCE [LARGE SCALE GENOMIC DNA]</scope>
    <source>
        <strain evidence="1 2">GH-76</strain>
    </source>
</reference>
<evidence type="ECO:0000313" key="1">
    <source>
        <dbReference type="EMBL" id="KAL0570175.1"/>
    </source>
</evidence>
<proteinExistence type="predicted"/>
<protein>
    <recommendedName>
        <fullName evidence="3">F-box domain-containing protein</fullName>
    </recommendedName>
</protein>
<organism evidence="1 2">
    <name type="scientific">Marasmius crinis-equi</name>
    <dbReference type="NCBI Taxonomy" id="585013"/>
    <lineage>
        <taxon>Eukaryota</taxon>
        <taxon>Fungi</taxon>
        <taxon>Dikarya</taxon>
        <taxon>Basidiomycota</taxon>
        <taxon>Agaricomycotina</taxon>
        <taxon>Agaricomycetes</taxon>
        <taxon>Agaricomycetidae</taxon>
        <taxon>Agaricales</taxon>
        <taxon>Marasmiineae</taxon>
        <taxon>Marasmiaceae</taxon>
        <taxon>Marasmius</taxon>
    </lineage>
</organism>
<dbReference type="SUPFAM" id="SSF81383">
    <property type="entry name" value="F-box domain"/>
    <property type="match status" value="1"/>
</dbReference>
<evidence type="ECO:0000313" key="2">
    <source>
        <dbReference type="Proteomes" id="UP001465976"/>
    </source>
</evidence>
<gene>
    <name evidence="1" type="ORF">V5O48_011794</name>
</gene>